<feature type="domain" description="Concentrative nucleoside transporter N-terminal" evidence="9">
    <location>
        <begin position="241"/>
        <end position="311"/>
    </location>
</feature>
<feature type="transmembrane region" description="Helical" evidence="8">
    <location>
        <begin position="397"/>
        <end position="419"/>
    </location>
</feature>
<keyword evidence="4 8" id="KW-0812">Transmembrane</keyword>
<feature type="transmembrane region" description="Helical" evidence="8">
    <location>
        <begin position="207"/>
        <end position="225"/>
    </location>
</feature>
<feature type="transmembrane region" description="Helical" evidence="8">
    <location>
        <begin position="352"/>
        <end position="377"/>
    </location>
</feature>
<comment type="subcellular location">
    <subcellularLocation>
        <location evidence="1">Cell membrane</location>
        <topology evidence="1">Multi-pass membrane protein</topology>
    </subcellularLocation>
</comment>
<feature type="compositionally biased region" description="Acidic residues" evidence="7">
    <location>
        <begin position="99"/>
        <end position="108"/>
    </location>
</feature>
<comment type="caution">
    <text evidence="12">The sequence shown here is derived from an EMBL/GenBank/DDBJ whole genome shotgun (WGS) entry which is preliminary data.</text>
</comment>
<evidence type="ECO:0000256" key="2">
    <source>
        <dbReference type="ARBA" id="ARBA00009033"/>
    </source>
</evidence>
<feature type="transmembrane region" description="Helical" evidence="8">
    <location>
        <begin position="518"/>
        <end position="537"/>
    </location>
</feature>
<evidence type="ECO:0000313" key="12">
    <source>
        <dbReference type="EMBL" id="TKW52464.1"/>
    </source>
</evidence>
<evidence type="ECO:0000256" key="5">
    <source>
        <dbReference type="ARBA" id="ARBA00022989"/>
    </source>
</evidence>
<dbReference type="Pfam" id="PF07662">
    <property type="entry name" value="Nucleos_tra2_C"/>
    <property type="match status" value="1"/>
</dbReference>
<feature type="domain" description="Concentrative nucleoside transporter C-terminal" evidence="10">
    <location>
        <begin position="426"/>
        <end position="635"/>
    </location>
</feature>
<dbReference type="Pfam" id="PF07670">
    <property type="entry name" value="Gate"/>
    <property type="match status" value="1"/>
</dbReference>
<feature type="transmembrane region" description="Helical" evidence="8">
    <location>
        <begin position="484"/>
        <end position="506"/>
    </location>
</feature>
<feature type="transmembrane region" description="Helical" evidence="8">
    <location>
        <begin position="158"/>
        <end position="177"/>
    </location>
</feature>
<dbReference type="InterPro" id="IPR011642">
    <property type="entry name" value="Gate_dom"/>
</dbReference>
<feature type="transmembrane region" description="Helical" evidence="8">
    <location>
        <begin position="237"/>
        <end position="253"/>
    </location>
</feature>
<feature type="region of interest" description="Disordered" evidence="7">
    <location>
        <begin position="1"/>
        <end position="110"/>
    </location>
</feature>
<evidence type="ECO:0000259" key="9">
    <source>
        <dbReference type="Pfam" id="PF01773"/>
    </source>
</evidence>
<dbReference type="EMBL" id="PJEX01000237">
    <property type="protein sequence ID" value="TKW52464.1"/>
    <property type="molecule type" value="Genomic_DNA"/>
</dbReference>
<evidence type="ECO:0000256" key="6">
    <source>
        <dbReference type="ARBA" id="ARBA00023136"/>
    </source>
</evidence>
<evidence type="ECO:0000256" key="3">
    <source>
        <dbReference type="ARBA" id="ARBA00022475"/>
    </source>
</evidence>
<dbReference type="GO" id="GO:0005337">
    <property type="term" value="F:nucleoside transmembrane transporter activity"/>
    <property type="evidence" value="ECO:0007669"/>
    <property type="project" value="InterPro"/>
</dbReference>
<feature type="transmembrane region" description="Helical" evidence="8">
    <location>
        <begin position="614"/>
        <end position="638"/>
    </location>
</feature>
<gene>
    <name evidence="12" type="primary">SLC28A3</name>
    <name evidence="12" type="ORF">CTA1_7682</name>
</gene>
<feature type="transmembrane region" description="Helical" evidence="8">
    <location>
        <begin position="318"/>
        <end position="340"/>
    </location>
</feature>
<evidence type="ECO:0000256" key="8">
    <source>
        <dbReference type="SAM" id="Phobius"/>
    </source>
</evidence>
<keyword evidence="13" id="KW-1185">Reference proteome</keyword>
<feature type="transmembrane region" description="Helical" evidence="8">
    <location>
        <begin position="265"/>
        <end position="284"/>
    </location>
</feature>
<protein>
    <submittedName>
        <fullName evidence="12">Solute carrier family 28 member 3</fullName>
    </submittedName>
</protein>
<dbReference type="AlphaFoldDB" id="A0A4U6XAS9"/>
<dbReference type="Proteomes" id="UP000310108">
    <property type="component" value="Unassembled WGS sequence"/>
</dbReference>
<dbReference type="PANTHER" id="PTHR10590:SF4">
    <property type="entry name" value="SOLUTE CARRIER FAMILY 28 MEMBER 3"/>
    <property type="match status" value="1"/>
</dbReference>
<evidence type="ECO:0000256" key="1">
    <source>
        <dbReference type="ARBA" id="ARBA00004651"/>
    </source>
</evidence>
<evidence type="ECO:0000313" key="13">
    <source>
        <dbReference type="Proteomes" id="UP000310108"/>
    </source>
</evidence>
<keyword evidence="3" id="KW-1003">Cell membrane</keyword>
<feature type="transmembrane region" description="Helical" evidence="8">
    <location>
        <begin position="131"/>
        <end position="152"/>
    </location>
</feature>
<evidence type="ECO:0000256" key="4">
    <source>
        <dbReference type="ARBA" id="ARBA00022692"/>
    </source>
</evidence>
<feature type="compositionally biased region" description="Basic residues" evidence="7">
    <location>
        <begin position="39"/>
        <end position="49"/>
    </location>
</feature>
<dbReference type="GO" id="GO:0015293">
    <property type="term" value="F:symporter activity"/>
    <property type="evidence" value="ECO:0007669"/>
    <property type="project" value="TreeGrafter"/>
</dbReference>
<dbReference type="OrthoDB" id="6075923at2759"/>
<dbReference type="GO" id="GO:0005886">
    <property type="term" value="C:plasma membrane"/>
    <property type="evidence" value="ECO:0007669"/>
    <property type="project" value="UniProtKB-SubCell"/>
</dbReference>
<keyword evidence="6 8" id="KW-0472">Membrane</keyword>
<feature type="transmembrane region" description="Helical" evidence="8">
    <location>
        <begin position="580"/>
        <end position="602"/>
    </location>
</feature>
<dbReference type="InterPro" id="IPR002668">
    <property type="entry name" value="CNT_N_dom"/>
</dbReference>
<dbReference type="STRING" id="1306861.A0A4U6XAS9"/>
<proteinExistence type="inferred from homology"/>
<feature type="domain" description="Nucleoside transporter/FeoB GTPase Gate" evidence="11">
    <location>
        <begin position="323"/>
        <end position="418"/>
    </location>
</feature>
<evidence type="ECO:0000256" key="7">
    <source>
        <dbReference type="SAM" id="MobiDB-lite"/>
    </source>
</evidence>
<comment type="similarity">
    <text evidence="2">Belongs to the concentrative nucleoside transporter (CNT) (TC 2.A.41) family.</text>
</comment>
<sequence length="649" mass="71005">MSTPPSAMASQVTEVNQTNTTGETPLRRDSDPALDIHNQQHHQHHHHNHPSAVDAKGHGDNVTYVPTDVSTAPHDIEKGDKLSGPPDYDGEKAGVVSSNDDDEEEEEEPNRRSCFASITRWWRRLYKAQRFPIQSVVMLLITAWWVASLVLHRNDKNWVVPFLVWLACFLRYIFNFVPSSYAARPIKFAWHHSAVYIYNFIPAKYRTLAGGALTLAVIIVGTFASEEVADNTHENRAVSIFGLVFFLACFWATSHDRKRVNWRPVIGGMLAQYIIALFVLRTSVGYDIFKFIADRAGDLLGFANQGTIFLTAESVIDLHWFITGVIPPIIFFVALVQLMYHVGFLQWFIGKFATFVFWALEVSGAEAVVAAATPFIGQGESAMLVRPFVPHMTKAEIHQIMTCGFATISGSVLVAYINLGLNAQAMVSSCVMSIPASIAISKLRYPENEETLTAGKVVIPPDDDHEAKNAIHAFANGAWLGIKIAGTIIACLLCILAIIALADALLTWVGSYIQIKELTINFITGYLFVPLAFFLGVPRDQDLLKVARLIALKVVANEYVAFSAMKEPEYLDLSPRSQLIATYALCGFGNISSLGIQIGILSQLAPSRGGDVSALAVSALFSGVIATLTSAAVAGLVVTHQTTQLAVGA</sequence>
<dbReference type="Pfam" id="PF01773">
    <property type="entry name" value="Nucleos_tra2_N"/>
    <property type="match status" value="1"/>
</dbReference>
<reference evidence="12 13" key="1">
    <citation type="journal article" date="2019" name="PLoS ONE">
        <title>Comparative genome analysis indicates high evolutionary potential of pathogenicity genes in Colletotrichum tanaceti.</title>
        <authorList>
            <person name="Lelwala R.V."/>
            <person name="Korhonen P.K."/>
            <person name="Young N.D."/>
            <person name="Scott J.B."/>
            <person name="Ades P.A."/>
            <person name="Gasser R.B."/>
            <person name="Taylor P.W.J."/>
        </authorList>
    </citation>
    <scope>NUCLEOTIDE SEQUENCE [LARGE SCALE GENOMIC DNA]</scope>
    <source>
        <strain evidence="12">BRIP57314</strain>
    </source>
</reference>
<dbReference type="InterPro" id="IPR011657">
    <property type="entry name" value="CNT_C_dom"/>
</dbReference>
<evidence type="ECO:0000259" key="11">
    <source>
        <dbReference type="Pfam" id="PF07670"/>
    </source>
</evidence>
<evidence type="ECO:0000259" key="10">
    <source>
        <dbReference type="Pfam" id="PF07662"/>
    </source>
</evidence>
<feature type="compositionally biased region" description="Polar residues" evidence="7">
    <location>
        <begin position="1"/>
        <end position="23"/>
    </location>
</feature>
<accession>A0A4U6XAS9</accession>
<dbReference type="InterPro" id="IPR008276">
    <property type="entry name" value="C_nuclsd_transpt"/>
</dbReference>
<organism evidence="12 13">
    <name type="scientific">Colletotrichum tanaceti</name>
    <dbReference type="NCBI Taxonomy" id="1306861"/>
    <lineage>
        <taxon>Eukaryota</taxon>
        <taxon>Fungi</taxon>
        <taxon>Dikarya</taxon>
        <taxon>Ascomycota</taxon>
        <taxon>Pezizomycotina</taxon>
        <taxon>Sordariomycetes</taxon>
        <taxon>Hypocreomycetidae</taxon>
        <taxon>Glomerellales</taxon>
        <taxon>Glomerellaceae</taxon>
        <taxon>Colletotrichum</taxon>
        <taxon>Colletotrichum destructivum species complex</taxon>
    </lineage>
</organism>
<keyword evidence="5 8" id="KW-1133">Transmembrane helix</keyword>
<dbReference type="PANTHER" id="PTHR10590">
    <property type="entry name" value="SODIUM/NUCLEOSIDE COTRANSPORTER"/>
    <property type="match status" value="1"/>
</dbReference>
<name>A0A4U6XAS9_9PEZI</name>